<name>A0ABU3BTL2_9BACT</name>
<evidence type="ECO:0008006" key="4">
    <source>
        <dbReference type="Google" id="ProtNLM"/>
    </source>
</evidence>
<keyword evidence="3" id="KW-1185">Reference proteome</keyword>
<evidence type="ECO:0000256" key="1">
    <source>
        <dbReference type="SAM" id="SignalP"/>
    </source>
</evidence>
<gene>
    <name evidence="2" type="ORF">RM540_12190</name>
</gene>
<accession>A0ABU3BTL2</accession>
<feature type="chain" id="PRO_5046629149" description="NTF2-like N-terminal transpeptidase domain-containing protein" evidence="1">
    <location>
        <begin position="23"/>
        <end position="163"/>
    </location>
</feature>
<proteinExistence type="predicted"/>
<evidence type="ECO:0000313" key="2">
    <source>
        <dbReference type="EMBL" id="MDT0632511.1"/>
    </source>
</evidence>
<dbReference type="PROSITE" id="PS51257">
    <property type="entry name" value="PROKAR_LIPOPROTEIN"/>
    <property type="match status" value="1"/>
</dbReference>
<protein>
    <recommendedName>
        <fullName evidence="4">NTF2-like N-terminal transpeptidase domain-containing protein</fullName>
    </recommendedName>
</protein>
<dbReference type="RefSeq" id="WP_311664458.1">
    <property type="nucleotide sequence ID" value="NZ_JAVRHT010000030.1"/>
</dbReference>
<comment type="caution">
    <text evidence="2">The sequence shown here is derived from an EMBL/GenBank/DDBJ whole genome shotgun (WGS) entry which is preliminary data.</text>
</comment>
<keyword evidence="1" id="KW-0732">Signal</keyword>
<dbReference type="EMBL" id="JAVRHT010000030">
    <property type="protein sequence ID" value="MDT0632511.1"/>
    <property type="molecule type" value="Genomic_DNA"/>
</dbReference>
<evidence type="ECO:0000313" key="3">
    <source>
        <dbReference type="Proteomes" id="UP001267426"/>
    </source>
</evidence>
<dbReference type="Proteomes" id="UP001267426">
    <property type="component" value="Unassembled WGS sequence"/>
</dbReference>
<organism evidence="2 3">
    <name type="scientific">Rubrivirga litoralis</name>
    <dbReference type="NCBI Taxonomy" id="3075598"/>
    <lineage>
        <taxon>Bacteria</taxon>
        <taxon>Pseudomonadati</taxon>
        <taxon>Rhodothermota</taxon>
        <taxon>Rhodothermia</taxon>
        <taxon>Rhodothermales</taxon>
        <taxon>Rubricoccaceae</taxon>
        <taxon>Rubrivirga</taxon>
    </lineage>
</organism>
<feature type="signal peptide" evidence="1">
    <location>
        <begin position="1"/>
        <end position="22"/>
    </location>
</feature>
<reference evidence="2 3" key="1">
    <citation type="submission" date="2023-09" db="EMBL/GenBank/DDBJ databases">
        <authorList>
            <person name="Rey-Velasco X."/>
        </authorList>
    </citation>
    <scope>NUCLEOTIDE SEQUENCE [LARGE SCALE GENOMIC DNA]</scope>
    <source>
        <strain evidence="2 3">F394</strain>
    </source>
</reference>
<sequence length="163" mass="15856">MPKIPPAAVAVALAVGFLGGCAATSSDLPTLAAAPTPAVAGPAAPTGDAALDAFLADLAAAIGLHDWAAVAAALDPAATAELGATGRPAPPDEAARALVAEALGLSVPLDAVRVVTLRAAERGPGGAVAVTGDVRRDDGEHRPIAFSVRRGAGGAYYVEVPGR</sequence>